<dbReference type="InterPro" id="IPR001466">
    <property type="entry name" value="Beta-lactam-related"/>
</dbReference>
<feature type="domain" description="Beta-lactamase-related" evidence="1">
    <location>
        <begin position="82"/>
        <end position="260"/>
    </location>
</feature>
<dbReference type="Gene3D" id="3.40.710.10">
    <property type="entry name" value="DD-peptidase/beta-lactamase superfamily"/>
    <property type="match status" value="1"/>
</dbReference>
<proteinExistence type="predicted"/>
<evidence type="ECO:0000313" key="2">
    <source>
        <dbReference type="EMBL" id="KGE86969.1"/>
    </source>
</evidence>
<protein>
    <recommendedName>
        <fullName evidence="1">Beta-lactamase-related domain-containing protein</fullName>
    </recommendedName>
</protein>
<dbReference type="PANTHER" id="PTHR43283">
    <property type="entry name" value="BETA-LACTAMASE-RELATED"/>
    <property type="match status" value="1"/>
</dbReference>
<dbReference type="EMBL" id="JPOS01000039">
    <property type="protein sequence ID" value="KGE86969.1"/>
    <property type="molecule type" value="Genomic_DNA"/>
</dbReference>
<accession>A0A098S3N6</accession>
<dbReference type="InterPro" id="IPR050789">
    <property type="entry name" value="Diverse_Enzym_Activities"/>
</dbReference>
<gene>
    <name evidence="2" type="ORF">IX84_18195</name>
</gene>
<name>A0A098S3N6_9BACT</name>
<organism evidence="2 3">
    <name type="scientific">Phaeodactylibacter xiamenensis</name>
    <dbReference type="NCBI Taxonomy" id="1524460"/>
    <lineage>
        <taxon>Bacteria</taxon>
        <taxon>Pseudomonadati</taxon>
        <taxon>Bacteroidota</taxon>
        <taxon>Saprospiria</taxon>
        <taxon>Saprospirales</taxon>
        <taxon>Haliscomenobacteraceae</taxon>
        <taxon>Phaeodactylibacter</taxon>
    </lineage>
</organism>
<evidence type="ECO:0000259" key="1">
    <source>
        <dbReference type="Pfam" id="PF00144"/>
    </source>
</evidence>
<dbReference type="STRING" id="1524460.IX84_18195"/>
<dbReference type="SUPFAM" id="SSF56601">
    <property type="entry name" value="beta-lactamase/transpeptidase-like"/>
    <property type="match status" value="1"/>
</dbReference>
<dbReference type="Proteomes" id="UP000029736">
    <property type="component" value="Unassembled WGS sequence"/>
</dbReference>
<dbReference type="InterPro" id="IPR012338">
    <property type="entry name" value="Beta-lactam/transpept-like"/>
</dbReference>
<dbReference type="AlphaFoldDB" id="A0A098S3N6"/>
<sequence>MLLLCLCVCSSCGILRAIWFNIPDTDDYRHDPQRRFSAPAEAFHFFRNKEAEDLGQQLSVTYQLVYNHLLLNDFVKMFNTEAFLIIRNDTVLYERYPNGLASDHLVTTFSVSKAIIATLVGRSIKQGHLRGLEQTVGEVLPQWRGQTIGQVTVQQLLQHTSGIQFTTKLINLGCDQIQFYYGRNLRRRMNRRKLAYPPGEHFQYSSANTQLLGLMLEAVLPQKPDGTPQTLSDYLEAQLWHPLGMEAPGSWSLDRRDEQAIERTFCCLQAQAIDFAKLGRLWLNDGNWQGRQLLPPQWIDFIIGLEHPETGLYHCGFTTVGIGCNRAYYASGLMGQFIYVVPEKNLLILRFGEHKKAYSTNLWRDFFAQIADKLLIVTATQPTK</sequence>
<reference evidence="2 3" key="1">
    <citation type="journal article" date="2014" name="Int. J. Syst. Evol. Microbiol.">
        <title>Phaeodactylibacter xiamenensis gen. nov., sp. nov., a member of the family Saprospiraceae isolated from the marine alga Phaeodactylum tricornutum.</title>
        <authorList>
            <person name="Chen Z.Jr."/>
            <person name="Lei X."/>
            <person name="Lai Q."/>
            <person name="Li Y."/>
            <person name="Zhang B."/>
            <person name="Zhang J."/>
            <person name="Zhang H."/>
            <person name="Yang L."/>
            <person name="Zheng W."/>
            <person name="Tian Y."/>
            <person name="Yu Z."/>
            <person name="Xu H.Jr."/>
            <person name="Zheng T."/>
        </authorList>
    </citation>
    <scope>NUCLEOTIDE SEQUENCE [LARGE SCALE GENOMIC DNA]</scope>
    <source>
        <strain evidence="2 3">KD52</strain>
    </source>
</reference>
<dbReference type="PANTHER" id="PTHR43283:SF7">
    <property type="entry name" value="BETA-LACTAMASE-RELATED DOMAIN-CONTAINING PROTEIN"/>
    <property type="match status" value="1"/>
</dbReference>
<keyword evidence="3" id="KW-1185">Reference proteome</keyword>
<evidence type="ECO:0000313" key="3">
    <source>
        <dbReference type="Proteomes" id="UP000029736"/>
    </source>
</evidence>
<comment type="caution">
    <text evidence="2">The sequence shown here is derived from an EMBL/GenBank/DDBJ whole genome shotgun (WGS) entry which is preliminary data.</text>
</comment>
<dbReference type="Pfam" id="PF00144">
    <property type="entry name" value="Beta-lactamase"/>
    <property type="match status" value="1"/>
</dbReference>